<keyword evidence="7" id="KW-0804">Transcription</keyword>
<gene>
    <name evidence="11" type="ORF">EDC14_103922</name>
</gene>
<dbReference type="CDD" id="cd17536">
    <property type="entry name" value="REC_YesN-like"/>
    <property type="match status" value="1"/>
</dbReference>
<keyword evidence="3 8" id="KW-0597">Phosphoprotein</keyword>
<dbReference type="GO" id="GO:0003700">
    <property type="term" value="F:DNA-binding transcription factor activity"/>
    <property type="evidence" value="ECO:0007669"/>
    <property type="project" value="InterPro"/>
</dbReference>
<accession>A0A4R1R1L9</accession>
<sequence length="536" mass="62459">MYKILIIDDEEIITRGIRAIIERGNIRYSEIREASNGRDGLEAIRGFQPDIVITDIRMPYLDGLELISQVHQDGCKRPIFIIISGYDDFNYAKRAIKYGVKEYLLKPIVKEEFLQLLQHITQELDDNIQRHEAELVKNMQSKVGVELLKEKYFNSLIHGTYYDENTVSKQLLQLGVDLSSDRFKILVAEYRLQDHDSWKAWDEMERVALKEAVDEGISGIVNGFWSFYDSGLRLVILLGNPESFLIEAHIKKVTDQITRILNAQLPVATFYGVGNSVTGLVHIQKSYHEALHLALYKIFREPGGIMYYKDAGEEEVKDYVNSVNYLKLISEIELGMNKNVGMMLDEYFEQLAFHKGPIARLVSFYEEFNKYMYDYFTEKGIDFSIIFEPGEDDFRDLDSFWAIDQLKTYLKEYLTKIAETISTYKSNSPDRKIIEQIIRYMRENFDKEINLNIVADHFGKNNSYLSVLFKKETGQNFLDYLTMIRMEKAKELLAQHRYKIQEVAGRVGYSNAKHFCMVFKKVVGISPTQYREESFS</sequence>
<organism evidence="11 12">
    <name type="scientific">Hydrogenispora ethanolica</name>
    <dbReference type="NCBI Taxonomy" id="1082276"/>
    <lineage>
        <taxon>Bacteria</taxon>
        <taxon>Bacillati</taxon>
        <taxon>Bacillota</taxon>
        <taxon>Hydrogenispora</taxon>
    </lineage>
</organism>
<evidence type="ECO:0000256" key="8">
    <source>
        <dbReference type="PROSITE-ProRule" id="PRU00169"/>
    </source>
</evidence>
<dbReference type="GO" id="GO:0000160">
    <property type="term" value="P:phosphorelay signal transduction system"/>
    <property type="evidence" value="ECO:0007669"/>
    <property type="project" value="UniProtKB-KW"/>
</dbReference>
<dbReference type="Pfam" id="PF00072">
    <property type="entry name" value="Response_reg"/>
    <property type="match status" value="1"/>
</dbReference>
<evidence type="ECO:0000256" key="3">
    <source>
        <dbReference type="ARBA" id="ARBA00022553"/>
    </source>
</evidence>
<dbReference type="InterPro" id="IPR041522">
    <property type="entry name" value="CdaR_GGDEF"/>
</dbReference>
<dbReference type="GO" id="GO:0043565">
    <property type="term" value="F:sequence-specific DNA binding"/>
    <property type="evidence" value="ECO:0007669"/>
    <property type="project" value="InterPro"/>
</dbReference>
<dbReference type="InterPro" id="IPR001789">
    <property type="entry name" value="Sig_transdc_resp-reg_receiver"/>
</dbReference>
<keyword evidence="2" id="KW-0963">Cytoplasm</keyword>
<feature type="domain" description="HTH araC/xylS-type" evidence="9">
    <location>
        <begin position="435"/>
        <end position="533"/>
    </location>
</feature>
<dbReference type="PROSITE" id="PS50110">
    <property type="entry name" value="RESPONSE_REGULATORY"/>
    <property type="match status" value="1"/>
</dbReference>
<dbReference type="SMART" id="SM00448">
    <property type="entry name" value="REC"/>
    <property type="match status" value="1"/>
</dbReference>
<dbReference type="SMART" id="SM00342">
    <property type="entry name" value="HTH_ARAC"/>
    <property type="match status" value="1"/>
</dbReference>
<evidence type="ECO:0000256" key="1">
    <source>
        <dbReference type="ARBA" id="ARBA00004496"/>
    </source>
</evidence>
<keyword evidence="5" id="KW-0805">Transcription regulation</keyword>
<evidence type="ECO:0000256" key="7">
    <source>
        <dbReference type="ARBA" id="ARBA00023163"/>
    </source>
</evidence>
<keyword evidence="12" id="KW-1185">Reference proteome</keyword>
<keyword evidence="4" id="KW-0902">Two-component regulatory system</keyword>
<dbReference type="AlphaFoldDB" id="A0A4R1R1L9"/>
<dbReference type="Pfam" id="PF17853">
    <property type="entry name" value="GGDEF_2"/>
    <property type="match status" value="1"/>
</dbReference>
<protein>
    <submittedName>
        <fullName evidence="11">AraC family two component transcriptional regulator</fullName>
    </submittedName>
</protein>
<dbReference type="Gene3D" id="3.40.50.2300">
    <property type="match status" value="1"/>
</dbReference>
<dbReference type="Gene3D" id="1.10.10.60">
    <property type="entry name" value="Homeodomain-like"/>
    <property type="match status" value="2"/>
</dbReference>
<evidence type="ECO:0000259" key="9">
    <source>
        <dbReference type="PROSITE" id="PS01124"/>
    </source>
</evidence>
<dbReference type="Proteomes" id="UP000295008">
    <property type="component" value="Unassembled WGS sequence"/>
</dbReference>
<name>A0A4R1R1L9_HYDET</name>
<evidence type="ECO:0000313" key="12">
    <source>
        <dbReference type="Proteomes" id="UP000295008"/>
    </source>
</evidence>
<keyword evidence="6" id="KW-0238">DNA-binding</keyword>
<evidence type="ECO:0000313" key="11">
    <source>
        <dbReference type="EMBL" id="TCL59243.1"/>
    </source>
</evidence>
<proteinExistence type="predicted"/>
<dbReference type="PANTHER" id="PTHR42713:SF3">
    <property type="entry name" value="TRANSCRIPTIONAL REGULATORY PROTEIN HPTR"/>
    <property type="match status" value="1"/>
</dbReference>
<dbReference type="PRINTS" id="PR00032">
    <property type="entry name" value="HTHARAC"/>
</dbReference>
<evidence type="ECO:0000256" key="4">
    <source>
        <dbReference type="ARBA" id="ARBA00023012"/>
    </source>
</evidence>
<reference evidence="11 12" key="1">
    <citation type="submission" date="2019-03" db="EMBL/GenBank/DDBJ databases">
        <title>Genomic Encyclopedia of Type Strains, Phase IV (KMG-IV): sequencing the most valuable type-strain genomes for metagenomic binning, comparative biology and taxonomic classification.</title>
        <authorList>
            <person name="Goeker M."/>
        </authorList>
    </citation>
    <scope>NUCLEOTIDE SEQUENCE [LARGE SCALE GENOMIC DNA]</scope>
    <source>
        <strain evidence="11 12">LX-B</strain>
    </source>
</reference>
<dbReference type="Pfam" id="PF12833">
    <property type="entry name" value="HTH_18"/>
    <property type="match status" value="1"/>
</dbReference>
<dbReference type="SUPFAM" id="SSF52172">
    <property type="entry name" value="CheY-like"/>
    <property type="match status" value="1"/>
</dbReference>
<feature type="domain" description="Response regulatory" evidence="10">
    <location>
        <begin position="3"/>
        <end position="121"/>
    </location>
</feature>
<dbReference type="EMBL" id="SLUN01000039">
    <property type="protein sequence ID" value="TCL59243.1"/>
    <property type="molecule type" value="Genomic_DNA"/>
</dbReference>
<dbReference type="InterPro" id="IPR051552">
    <property type="entry name" value="HptR"/>
</dbReference>
<feature type="modified residue" description="4-aspartylphosphate" evidence="8">
    <location>
        <position position="55"/>
    </location>
</feature>
<dbReference type="InterPro" id="IPR011006">
    <property type="entry name" value="CheY-like_superfamily"/>
</dbReference>
<dbReference type="PANTHER" id="PTHR42713">
    <property type="entry name" value="HISTIDINE KINASE-RELATED"/>
    <property type="match status" value="1"/>
</dbReference>
<dbReference type="InterPro" id="IPR020449">
    <property type="entry name" value="Tscrpt_reg_AraC-type_HTH"/>
</dbReference>
<evidence type="ECO:0000256" key="2">
    <source>
        <dbReference type="ARBA" id="ARBA00022490"/>
    </source>
</evidence>
<comment type="caution">
    <text evidence="11">The sequence shown here is derived from an EMBL/GenBank/DDBJ whole genome shotgun (WGS) entry which is preliminary data.</text>
</comment>
<dbReference type="SUPFAM" id="SSF46689">
    <property type="entry name" value="Homeodomain-like"/>
    <property type="match status" value="2"/>
</dbReference>
<dbReference type="RefSeq" id="WP_165908234.1">
    <property type="nucleotide sequence ID" value="NZ_SLUN01000039.1"/>
</dbReference>
<dbReference type="GO" id="GO:0005737">
    <property type="term" value="C:cytoplasm"/>
    <property type="evidence" value="ECO:0007669"/>
    <property type="project" value="UniProtKB-SubCell"/>
</dbReference>
<dbReference type="InterPro" id="IPR009057">
    <property type="entry name" value="Homeodomain-like_sf"/>
</dbReference>
<evidence type="ECO:0000259" key="10">
    <source>
        <dbReference type="PROSITE" id="PS50110"/>
    </source>
</evidence>
<dbReference type="PROSITE" id="PS01124">
    <property type="entry name" value="HTH_ARAC_FAMILY_2"/>
    <property type="match status" value="1"/>
</dbReference>
<evidence type="ECO:0000256" key="6">
    <source>
        <dbReference type="ARBA" id="ARBA00023125"/>
    </source>
</evidence>
<comment type="subcellular location">
    <subcellularLocation>
        <location evidence="1">Cytoplasm</location>
    </subcellularLocation>
</comment>
<dbReference type="InterPro" id="IPR018060">
    <property type="entry name" value="HTH_AraC"/>
</dbReference>
<evidence type="ECO:0000256" key="5">
    <source>
        <dbReference type="ARBA" id="ARBA00023015"/>
    </source>
</evidence>